<dbReference type="PANTHER" id="PTHR21231">
    <property type="entry name" value="XPA-BINDING PROTEIN 1-RELATED"/>
    <property type="match status" value="1"/>
</dbReference>
<keyword evidence="7" id="KW-1185">Reference proteome</keyword>
<dbReference type="SUPFAM" id="SSF52540">
    <property type="entry name" value="P-loop containing nucleoside triphosphate hydrolases"/>
    <property type="match status" value="1"/>
</dbReference>
<dbReference type="Pfam" id="PF03029">
    <property type="entry name" value="ATP_bind_1"/>
    <property type="match status" value="1"/>
</dbReference>
<evidence type="ECO:0000313" key="7">
    <source>
        <dbReference type="Proteomes" id="UP001515500"/>
    </source>
</evidence>
<evidence type="ECO:0000256" key="3">
    <source>
        <dbReference type="ARBA" id="ARBA00022801"/>
    </source>
</evidence>
<dbReference type="GeneID" id="120276117"/>
<dbReference type="Gene3D" id="3.40.50.300">
    <property type="entry name" value="P-loop containing nucleotide triphosphate hydrolases"/>
    <property type="match status" value="1"/>
</dbReference>
<comment type="subunit">
    <text evidence="5">Binds to RNA polymerase II (RNAPII).</text>
</comment>
<dbReference type="InterPro" id="IPR027417">
    <property type="entry name" value="P-loop_NTPase"/>
</dbReference>
<evidence type="ECO:0000313" key="8">
    <source>
        <dbReference type="RefSeq" id="XP_039138783.1"/>
    </source>
</evidence>
<feature type="region of interest" description="Disordered" evidence="6">
    <location>
        <begin position="256"/>
        <end position="275"/>
    </location>
</feature>
<evidence type="ECO:0000256" key="4">
    <source>
        <dbReference type="ARBA" id="ARBA00023134"/>
    </source>
</evidence>
<dbReference type="Pfam" id="PF03004">
    <property type="entry name" value="Transposase_24"/>
    <property type="match status" value="1"/>
</dbReference>
<dbReference type="SUPFAM" id="SSF48592">
    <property type="entry name" value="GroEL equatorial domain-like"/>
    <property type="match status" value="1"/>
</dbReference>
<evidence type="ECO:0000256" key="2">
    <source>
        <dbReference type="ARBA" id="ARBA00022741"/>
    </source>
</evidence>
<dbReference type="InterPro" id="IPR004252">
    <property type="entry name" value="Probable_transposase_24"/>
</dbReference>
<organism evidence="7 8">
    <name type="scientific">Dioscorea cayennensis subsp. rotundata</name>
    <name type="common">White Guinea yam</name>
    <name type="synonym">Dioscorea rotundata</name>
    <dbReference type="NCBI Taxonomy" id="55577"/>
    <lineage>
        <taxon>Eukaryota</taxon>
        <taxon>Viridiplantae</taxon>
        <taxon>Streptophyta</taxon>
        <taxon>Embryophyta</taxon>
        <taxon>Tracheophyta</taxon>
        <taxon>Spermatophyta</taxon>
        <taxon>Magnoliopsida</taxon>
        <taxon>Liliopsida</taxon>
        <taxon>Dioscoreales</taxon>
        <taxon>Dioscoreaceae</taxon>
        <taxon>Dioscorea</taxon>
    </lineage>
</organism>
<name>A0AB40CKM8_DIOCR</name>
<accession>A0AB40CKM8</accession>
<dbReference type="AlphaFoldDB" id="A0AB40CKM8"/>
<reference evidence="8" key="1">
    <citation type="submission" date="2025-08" db="UniProtKB">
        <authorList>
            <consortium name="RefSeq"/>
        </authorList>
    </citation>
    <scope>IDENTIFICATION</scope>
</reference>
<gene>
    <name evidence="8" type="primary">LOC120276117</name>
</gene>
<comment type="similarity">
    <text evidence="1 5">Belongs to the GPN-loop GTPase family.</text>
</comment>
<evidence type="ECO:0000256" key="6">
    <source>
        <dbReference type="SAM" id="MobiDB-lite"/>
    </source>
</evidence>
<keyword evidence="2 5" id="KW-0547">Nucleotide-binding</keyword>
<dbReference type="RefSeq" id="XP_039138783.1">
    <property type="nucleotide sequence ID" value="XM_039282849.1"/>
</dbReference>
<comment type="function">
    <text evidence="5">Small GTPase required for proper nuclear import of RNA polymerase II and III (RNAPII and RNAPIII). May act at an RNAP assembly step prior to nuclear import.</text>
</comment>
<keyword evidence="3 5" id="KW-0378">Hydrolase</keyword>
<dbReference type="Proteomes" id="UP001515500">
    <property type="component" value="Chromosome 14"/>
</dbReference>
<evidence type="ECO:0000256" key="1">
    <source>
        <dbReference type="ARBA" id="ARBA00005290"/>
    </source>
</evidence>
<protein>
    <recommendedName>
        <fullName evidence="5">GPN-loop GTPase 3</fullName>
    </recommendedName>
</protein>
<dbReference type="InterPro" id="IPR027413">
    <property type="entry name" value="GROEL-like_equatorial_sf"/>
</dbReference>
<dbReference type="GO" id="GO:0005525">
    <property type="term" value="F:GTP binding"/>
    <property type="evidence" value="ECO:0007669"/>
    <property type="project" value="UniProtKB-KW"/>
</dbReference>
<sequence>MGYAQLFIGPTGSGKSTYSSSLYQHYDTIRRTMHVFNLDPAANFDNLVAMVLYDIPMFCAPIRELISLDDVMKELGLGPNGGLIYCMENLEVNLDDLLVEELDNYLDDDYLISCSIIIESIADRYPGVEQYAIRSFVDALYSIPLGLVENSDLQPIDTLAAVEMLNFSFIKCSFILYELVLVVMLIASHKATQLNQKPTYAEVFNRTHKGDKGRGDYVDNKSKSVSESYTSSISQKYGVDESSHPEFDPQAWNAGFSQIGMNNKDHEDETTDCQD</sequence>
<proteinExistence type="inferred from homology"/>
<dbReference type="InterPro" id="IPR004130">
    <property type="entry name" value="Gpn"/>
</dbReference>
<evidence type="ECO:0000256" key="5">
    <source>
        <dbReference type="RuleBase" id="RU365059"/>
    </source>
</evidence>
<dbReference type="GO" id="GO:0003924">
    <property type="term" value="F:GTPase activity"/>
    <property type="evidence" value="ECO:0007669"/>
    <property type="project" value="TreeGrafter"/>
</dbReference>
<keyword evidence="4 5" id="KW-0342">GTP-binding</keyword>
<dbReference type="PANTHER" id="PTHR21231:SF7">
    <property type="entry name" value="GPN-LOOP GTPASE 3"/>
    <property type="match status" value="1"/>
</dbReference>